<dbReference type="InterPro" id="IPR041095">
    <property type="entry name" value="EFG_II"/>
</dbReference>
<dbReference type="FunFam" id="3.30.70.240:FF:000001">
    <property type="entry name" value="Elongation factor G"/>
    <property type="match status" value="1"/>
</dbReference>
<dbReference type="CDD" id="cd04088">
    <property type="entry name" value="EFG_mtEFG_II"/>
    <property type="match status" value="1"/>
</dbReference>
<accession>A0A1W1CHR6</accession>
<dbReference type="InterPro" id="IPR005517">
    <property type="entry name" value="Transl_elong_EFG/EF2_IV"/>
</dbReference>
<keyword evidence="4" id="KW-0342">GTP-binding</keyword>
<dbReference type="InterPro" id="IPR009000">
    <property type="entry name" value="Transl_B-barrel_sf"/>
</dbReference>
<dbReference type="InterPro" id="IPR009022">
    <property type="entry name" value="EFG_III"/>
</dbReference>
<dbReference type="Gene3D" id="3.30.70.870">
    <property type="entry name" value="Elongation Factor G (Translational Gtpase), domain 3"/>
    <property type="match status" value="1"/>
</dbReference>
<sequence length="441" mass="48661">MHIVPMTVGSAFKNKGVQTLLDAVVDYLPSPVESAAIKGTMMDDEEKEIEVPSTDDGAFAALAFKIMTDPFVGQLTFIRVYRGSLESGSYVHNSTKDKKERVGRIMKMHAIRREEVKEIYAGEIGAVVGLKNTTTGDTLCDASDKVVLERMDFPDPVISVAVEPKTKADQEKMGLALGKLAAEDPSFRVFTDEESGQTIIAGMGELHLEILVDRMKREFKVEAEVGAPQVAYRETIRTSVEQEYKYAKQSGGRGQFGHVYLKIEPQEAGAGYEFVDEIKGGVVPKEFIQPVNKGIQEAMARGIQAGYPVEDVKVTLYDGSYHDVDSSEMAFKLAASMGFREGCKKANPVILEPMMKVEVEVPEEFMGDVIGDVSKRRGIVRGMGDRAGNKIVDAFVPLSEMFGYSTDLRSMTQGRATYAMEFDHYDEVPANVAKEIIEKRN</sequence>
<dbReference type="InterPro" id="IPR027417">
    <property type="entry name" value="P-loop_NTPase"/>
</dbReference>
<dbReference type="Pfam" id="PF22042">
    <property type="entry name" value="EF-G_D2"/>
    <property type="match status" value="1"/>
</dbReference>
<dbReference type="InterPro" id="IPR053905">
    <property type="entry name" value="EF-G-like_DII"/>
</dbReference>
<evidence type="ECO:0000256" key="1">
    <source>
        <dbReference type="ARBA" id="ARBA00022741"/>
    </source>
</evidence>
<evidence type="ECO:0000256" key="2">
    <source>
        <dbReference type="ARBA" id="ARBA00022768"/>
    </source>
</evidence>
<dbReference type="PANTHER" id="PTHR43261">
    <property type="entry name" value="TRANSLATION ELONGATION FACTOR G-RELATED"/>
    <property type="match status" value="1"/>
</dbReference>
<dbReference type="EMBL" id="FPHN01000183">
    <property type="protein sequence ID" value="SFV65408.1"/>
    <property type="molecule type" value="Genomic_DNA"/>
</dbReference>
<evidence type="ECO:0000313" key="7">
    <source>
        <dbReference type="EMBL" id="SFV65408.1"/>
    </source>
</evidence>
<evidence type="ECO:0000259" key="6">
    <source>
        <dbReference type="SMART" id="SM00889"/>
    </source>
</evidence>
<evidence type="ECO:0000256" key="3">
    <source>
        <dbReference type="ARBA" id="ARBA00022917"/>
    </source>
</evidence>
<dbReference type="SUPFAM" id="SSF54980">
    <property type="entry name" value="EF-G C-terminal domain-like"/>
    <property type="match status" value="2"/>
</dbReference>
<dbReference type="Gene3D" id="3.30.230.10">
    <property type="match status" value="1"/>
</dbReference>
<dbReference type="InterPro" id="IPR004540">
    <property type="entry name" value="Transl_elong_EFG/EF2"/>
</dbReference>
<dbReference type="Pfam" id="PF14492">
    <property type="entry name" value="EFG_III"/>
    <property type="match status" value="1"/>
</dbReference>
<dbReference type="InterPro" id="IPR014721">
    <property type="entry name" value="Ribsml_uS5_D2-typ_fold_subgr"/>
</dbReference>
<dbReference type="FunFam" id="3.30.70.870:FF:000001">
    <property type="entry name" value="Elongation factor G"/>
    <property type="match status" value="1"/>
</dbReference>
<evidence type="ECO:0000256" key="4">
    <source>
        <dbReference type="ARBA" id="ARBA00023134"/>
    </source>
</evidence>
<name>A0A1W1CHR6_9ZZZZ</name>
<dbReference type="NCBIfam" id="TIGR00484">
    <property type="entry name" value="EF-G"/>
    <property type="match status" value="1"/>
</dbReference>
<evidence type="ECO:0000259" key="5">
    <source>
        <dbReference type="SMART" id="SM00838"/>
    </source>
</evidence>
<keyword evidence="1" id="KW-0547">Nucleotide-binding</keyword>
<dbReference type="SUPFAM" id="SSF54211">
    <property type="entry name" value="Ribosomal protein S5 domain 2-like"/>
    <property type="match status" value="1"/>
</dbReference>
<dbReference type="PANTHER" id="PTHR43261:SF1">
    <property type="entry name" value="RIBOSOME-RELEASING FACTOR 2, MITOCHONDRIAL"/>
    <property type="match status" value="1"/>
</dbReference>
<proteinExistence type="predicted"/>
<dbReference type="GO" id="GO:0032790">
    <property type="term" value="P:ribosome disassembly"/>
    <property type="evidence" value="ECO:0007669"/>
    <property type="project" value="TreeGrafter"/>
</dbReference>
<dbReference type="InterPro" id="IPR020568">
    <property type="entry name" value="Ribosomal_Su5_D2-typ_SF"/>
</dbReference>
<dbReference type="InterPro" id="IPR035649">
    <property type="entry name" value="EFG_V"/>
</dbReference>
<dbReference type="CDD" id="cd16262">
    <property type="entry name" value="EFG_III"/>
    <property type="match status" value="1"/>
</dbReference>
<protein>
    <submittedName>
        <fullName evidence="7">Translation elongation factor G</fullName>
    </submittedName>
</protein>
<dbReference type="SUPFAM" id="SSF50447">
    <property type="entry name" value="Translation proteins"/>
    <property type="match status" value="1"/>
</dbReference>
<dbReference type="SMART" id="SM00838">
    <property type="entry name" value="EFG_C"/>
    <property type="match status" value="1"/>
</dbReference>
<keyword evidence="2 7" id="KW-0251">Elongation factor</keyword>
<reference evidence="7" key="1">
    <citation type="submission" date="2016-10" db="EMBL/GenBank/DDBJ databases">
        <authorList>
            <person name="de Groot N.N."/>
        </authorList>
    </citation>
    <scope>NUCLEOTIDE SEQUENCE</scope>
</reference>
<keyword evidence="3" id="KW-0648">Protein biosynthesis</keyword>
<dbReference type="CDD" id="cd03713">
    <property type="entry name" value="EFG_mtEFG_C"/>
    <property type="match status" value="1"/>
</dbReference>
<dbReference type="InterPro" id="IPR000640">
    <property type="entry name" value="EFG_V-like"/>
</dbReference>
<feature type="domain" description="Translation elongation factor EFG/EF2" evidence="6">
    <location>
        <begin position="229"/>
        <end position="347"/>
    </location>
</feature>
<gene>
    <name evidence="7" type="ORF">MNB_SV-14-1281</name>
</gene>
<dbReference type="GO" id="GO:0003746">
    <property type="term" value="F:translation elongation factor activity"/>
    <property type="evidence" value="ECO:0007669"/>
    <property type="project" value="UniProtKB-KW"/>
</dbReference>
<dbReference type="AlphaFoldDB" id="A0A1W1CHR6"/>
<dbReference type="Pfam" id="PF03764">
    <property type="entry name" value="EFG_IV"/>
    <property type="match status" value="1"/>
</dbReference>
<dbReference type="InterPro" id="IPR047872">
    <property type="entry name" value="EFG_IV"/>
</dbReference>
<dbReference type="InterPro" id="IPR035647">
    <property type="entry name" value="EFG_III/V"/>
</dbReference>
<dbReference type="Gene3D" id="3.30.70.240">
    <property type="match status" value="1"/>
</dbReference>
<dbReference type="GO" id="GO:0005525">
    <property type="term" value="F:GTP binding"/>
    <property type="evidence" value="ECO:0007669"/>
    <property type="project" value="UniProtKB-KW"/>
</dbReference>
<dbReference type="CDD" id="cd01434">
    <property type="entry name" value="EFG_mtEFG1_IV"/>
    <property type="match status" value="1"/>
</dbReference>
<dbReference type="NCBIfam" id="NF009381">
    <property type="entry name" value="PRK12740.1-5"/>
    <property type="match status" value="1"/>
</dbReference>
<dbReference type="SMART" id="SM00889">
    <property type="entry name" value="EFG_IV"/>
    <property type="match status" value="1"/>
</dbReference>
<dbReference type="Gene3D" id="2.40.30.10">
    <property type="entry name" value="Translation factors"/>
    <property type="match status" value="1"/>
</dbReference>
<dbReference type="Gene3D" id="3.40.50.300">
    <property type="entry name" value="P-loop containing nucleotide triphosphate hydrolases"/>
    <property type="match status" value="1"/>
</dbReference>
<feature type="domain" description="Elongation factor EFG" evidence="5">
    <location>
        <begin position="349"/>
        <end position="436"/>
    </location>
</feature>
<organism evidence="7">
    <name type="scientific">hydrothermal vent metagenome</name>
    <dbReference type="NCBI Taxonomy" id="652676"/>
    <lineage>
        <taxon>unclassified sequences</taxon>
        <taxon>metagenomes</taxon>
        <taxon>ecological metagenomes</taxon>
    </lineage>
</organism>
<dbReference type="Pfam" id="PF00679">
    <property type="entry name" value="EFG_C"/>
    <property type="match status" value="1"/>
</dbReference>
<dbReference type="FunFam" id="3.30.230.10:FF:000003">
    <property type="entry name" value="Elongation factor G"/>
    <property type="match status" value="1"/>
</dbReference>
<dbReference type="FunFam" id="2.40.30.10:FF:000006">
    <property type="entry name" value="Elongation factor G"/>
    <property type="match status" value="1"/>
</dbReference>